<dbReference type="EMBL" id="BHXC01000006">
    <property type="protein sequence ID" value="GCB91322.1"/>
    <property type="molecule type" value="Genomic_DNA"/>
</dbReference>
<gene>
    <name evidence="2" type="ORF">SALB_04045</name>
</gene>
<proteinExistence type="predicted"/>
<organism evidence="2 3">
    <name type="scientific">Streptomyces noursei</name>
    <name type="common">Streptomyces albulus</name>
    <dbReference type="NCBI Taxonomy" id="1971"/>
    <lineage>
        <taxon>Bacteria</taxon>
        <taxon>Bacillati</taxon>
        <taxon>Actinomycetota</taxon>
        <taxon>Actinomycetes</taxon>
        <taxon>Kitasatosporales</taxon>
        <taxon>Streptomycetaceae</taxon>
        <taxon>Streptomyces</taxon>
    </lineage>
</organism>
<evidence type="ECO:0000313" key="3">
    <source>
        <dbReference type="Proteomes" id="UP000288351"/>
    </source>
</evidence>
<reference evidence="2 3" key="1">
    <citation type="journal article" date="2019" name="Microbiol. Resour. Announc.">
        <title>Draft Genome Sequence of the Most Traditional epsilon-Poly-l-Lysine Producer, Streptomyces albulus NBRC14147.</title>
        <authorList>
            <person name="Yamanaka K."/>
            <person name="Hamano Y."/>
        </authorList>
    </citation>
    <scope>NUCLEOTIDE SEQUENCE [LARGE SCALE GENOMIC DNA]</scope>
    <source>
        <strain evidence="2 3">NBRC 14147</strain>
    </source>
</reference>
<feature type="region of interest" description="Disordered" evidence="1">
    <location>
        <begin position="1"/>
        <end position="22"/>
    </location>
</feature>
<accession>A0A401R109</accession>
<feature type="region of interest" description="Disordered" evidence="1">
    <location>
        <begin position="126"/>
        <end position="161"/>
    </location>
</feature>
<dbReference type="AlphaFoldDB" id="A0A401R109"/>
<name>A0A401R109_STRNR</name>
<sequence>MCRVGEGLGGGPGVIVPGTGTGTRTGRGIGAVVGARVGAGRRVRVGAFGRGGRAGRAVAGARGVGLPTRARARTGTGVRSGAAVRTAAAAAAAAVARAGVPLGTGATVLSRAGARTAPEPAVLAGTRARAASGPGPAVLAGTRARAAPGPGPGPAVLARARARTRARTGTGTGPRAAPVLPAPALPAPVLAAAAAVLAAAVAGRMVQAGAGVLARLAAERVAEVGAEVLAGVLEGVGGRVGAGFEAAVDVEAVLGAERHVDALGDGVGDHRLQRVHGRLLDGVHDCLDQGVARFLEDAADDEAGGLGGAGGPHFGEPEGEGGGCLGRDDFCREDRQLGDHRHFHPDDHHRSGVHREGDQLGGLAGVVHVAVAAVGELVPGLAETVDAVAGVRRQDGAGRGDALGLELFHHVREFPPLTGGLVHLVLVARRPVVAEHLEDPLKPVRQHD</sequence>
<feature type="compositionally biased region" description="Low complexity" evidence="1">
    <location>
        <begin position="140"/>
        <end position="159"/>
    </location>
</feature>
<protein>
    <submittedName>
        <fullName evidence="2">Uncharacterized protein</fullName>
    </submittedName>
</protein>
<evidence type="ECO:0000256" key="1">
    <source>
        <dbReference type="SAM" id="MobiDB-lite"/>
    </source>
</evidence>
<dbReference type="Proteomes" id="UP000288351">
    <property type="component" value="Unassembled WGS sequence"/>
</dbReference>
<evidence type="ECO:0000313" key="2">
    <source>
        <dbReference type="EMBL" id="GCB91322.1"/>
    </source>
</evidence>
<comment type="caution">
    <text evidence="2">The sequence shown here is derived from an EMBL/GenBank/DDBJ whole genome shotgun (WGS) entry which is preliminary data.</text>
</comment>